<keyword evidence="5" id="KW-1185">Reference proteome</keyword>
<dbReference type="PANTHER" id="PTHR34406:SF1">
    <property type="entry name" value="PROTEIN YCEI"/>
    <property type="match status" value="1"/>
</dbReference>
<dbReference type="OrthoDB" id="9811006at2"/>
<feature type="signal peptide" evidence="2">
    <location>
        <begin position="1"/>
        <end position="21"/>
    </location>
</feature>
<evidence type="ECO:0000256" key="2">
    <source>
        <dbReference type="SAM" id="SignalP"/>
    </source>
</evidence>
<dbReference type="InterPro" id="IPR036761">
    <property type="entry name" value="TTHA0802/YceI-like_sf"/>
</dbReference>
<organism evidence="4 5">
    <name type="scientific">Aureliella helgolandensis</name>
    <dbReference type="NCBI Taxonomy" id="2527968"/>
    <lineage>
        <taxon>Bacteria</taxon>
        <taxon>Pseudomonadati</taxon>
        <taxon>Planctomycetota</taxon>
        <taxon>Planctomycetia</taxon>
        <taxon>Pirellulales</taxon>
        <taxon>Pirellulaceae</taxon>
        <taxon>Aureliella</taxon>
    </lineage>
</organism>
<evidence type="ECO:0000259" key="3">
    <source>
        <dbReference type="SMART" id="SM00867"/>
    </source>
</evidence>
<dbReference type="PANTHER" id="PTHR34406">
    <property type="entry name" value="PROTEIN YCEI"/>
    <property type="match status" value="1"/>
</dbReference>
<feature type="domain" description="Lipid/polyisoprenoid-binding YceI-like" evidence="3">
    <location>
        <begin position="56"/>
        <end position="208"/>
    </location>
</feature>
<proteinExistence type="predicted"/>
<dbReference type="Proteomes" id="UP000318017">
    <property type="component" value="Chromosome"/>
</dbReference>
<dbReference type="PROSITE" id="PS51257">
    <property type="entry name" value="PROKAR_LIPOPROTEIN"/>
    <property type="match status" value="1"/>
</dbReference>
<dbReference type="SUPFAM" id="SSF101874">
    <property type="entry name" value="YceI-like"/>
    <property type="match status" value="1"/>
</dbReference>
<feature type="chain" id="PRO_5021968921" description="Lipid/polyisoprenoid-binding YceI-like domain-containing protein" evidence="2">
    <location>
        <begin position="22"/>
        <end position="208"/>
    </location>
</feature>
<reference evidence="4 5" key="1">
    <citation type="submission" date="2019-02" db="EMBL/GenBank/DDBJ databases">
        <title>Deep-cultivation of Planctomycetes and their phenomic and genomic characterization uncovers novel biology.</title>
        <authorList>
            <person name="Wiegand S."/>
            <person name="Jogler M."/>
            <person name="Boedeker C."/>
            <person name="Pinto D."/>
            <person name="Vollmers J."/>
            <person name="Rivas-Marin E."/>
            <person name="Kohn T."/>
            <person name="Peeters S.H."/>
            <person name="Heuer A."/>
            <person name="Rast P."/>
            <person name="Oberbeckmann S."/>
            <person name="Bunk B."/>
            <person name="Jeske O."/>
            <person name="Meyerdierks A."/>
            <person name="Storesund J.E."/>
            <person name="Kallscheuer N."/>
            <person name="Luecker S."/>
            <person name="Lage O.M."/>
            <person name="Pohl T."/>
            <person name="Merkel B.J."/>
            <person name="Hornburger P."/>
            <person name="Mueller R.-W."/>
            <person name="Bruemmer F."/>
            <person name="Labrenz M."/>
            <person name="Spormann A.M."/>
            <person name="Op den Camp H."/>
            <person name="Overmann J."/>
            <person name="Amann R."/>
            <person name="Jetten M.S.M."/>
            <person name="Mascher T."/>
            <person name="Medema M.H."/>
            <person name="Devos D.P."/>
            <person name="Kaster A.-K."/>
            <person name="Ovreas L."/>
            <person name="Rohde M."/>
            <person name="Galperin M.Y."/>
            <person name="Jogler C."/>
        </authorList>
    </citation>
    <scope>NUCLEOTIDE SEQUENCE [LARGE SCALE GENOMIC DNA]</scope>
    <source>
        <strain evidence="4 5">Q31a</strain>
    </source>
</reference>
<sequence precursor="true">MRLLLATLLILPFSLGCNDSAVPELSTASSGTTVTPETSPSPEPAAAGGIQLTPDNTTIAFVGSHVSEEQPDPKARHGKFKKFVGSATVTDGKLVALQLEIETSSLDTEIDDLNSHLKNADFFDVNEHPKAKFTSTSIEETEDGKATITGDLELLKAKKSITFPATLNTAEGLELSADFVIDRTEFGMTYGEGKVEKEVAMSVNVSAK</sequence>
<evidence type="ECO:0000256" key="1">
    <source>
        <dbReference type="SAM" id="MobiDB-lite"/>
    </source>
</evidence>
<gene>
    <name evidence="4" type="ORF">Q31a_06030</name>
</gene>
<name>A0A518G140_9BACT</name>
<feature type="compositionally biased region" description="Low complexity" evidence="1">
    <location>
        <begin position="29"/>
        <end position="49"/>
    </location>
</feature>
<dbReference type="AlphaFoldDB" id="A0A518G140"/>
<evidence type="ECO:0000313" key="4">
    <source>
        <dbReference type="EMBL" id="QDV22319.1"/>
    </source>
</evidence>
<dbReference type="Pfam" id="PF04264">
    <property type="entry name" value="YceI"/>
    <property type="match status" value="1"/>
</dbReference>
<dbReference type="KEGG" id="ahel:Q31a_06030"/>
<accession>A0A518G140</accession>
<dbReference type="EMBL" id="CP036298">
    <property type="protein sequence ID" value="QDV22319.1"/>
    <property type="molecule type" value="Genomic_DNA"/>
</dbReference>
<dbReference type="SMART" id="SM00867">
    <property type="entry name" value="YceI"/>
    <property type="match status" value="1"/>
</dbReference>
<evidence type="ECO:0000313" key="5">
    <source>
        <dbReference type="Proteomes" id="UP000318017"/>
    </source>
</evidence>
<dbReference type="RefSeq" id="WP_145073692.1">
    <property type="nucleotide sequence ID" value="NZ_CP036298.1"/>
</dbReference>
<feature type="region of interest" description="Disordered" evidence="1">
    <location>
        <begin position="24"/>
        <end position="51"/>
    </location>
</feature>
<dbReference type="Gene3D" id="2.40.128.110">
    <property type="entry name" value="Lipid/polyisoprenoid-binding, YceI-like"/>
    <property type="match status" value="1"/>
</dbReference>
<keyword evidence="2" id="KW-0732">Signal</keyword>
<protein>
    <recommendedName>
        <fullName evidence="3">Lipid/polyisoprenoid-binding YceI-like domain-containing protein</fullName>
    </recommendedName>
</protein>
<dbReference type="InterPro" id="IPR007372">
    <property type="entry name" value="Lipid/polyisoprenoid-bd_YceI"/>
</dbReference>